<protein>
    <recommendedName>
        <fullName evidence="3">HTH CENPB-type domain-containing protein</fullName>
    </recommendedName>
</protein>
<dbReference type="Gene3D" id="1.10.10.60">
    <property type="entry name" value="Homeodomain-like"/>
    <property type="match status" value="2"/>
</dbReference>
<accession>A0A7R8UJR3</accession>
<comment type="subcellular location">
    <subcellularLocation>
        <location evidence="1">Nucleus</location>
    </subcellularLocation>
</comment>
<organism evidence="4 5">
    <name type="scientific">Hermetia illucens</name>
    <name type="common">Black soldier fly</name>
    <dbReference type="NCBI Taxonomy" id="343691"/>
    <lineage>
        <taxon>Eukaryota</taxon>
        <taxon>Metazoa</taxon>
        <taxon>Ecdysozoa</taxon>
        <taxon>Arthropoda</taxon>
        <taxon>Hexapoda</taxon>
        <taxon>Insecta</taxon>
        <taxon>Pterygota</taxon>
        <taxon>Neoptera</taxon>
        <taxon>Endopterygota</taxon>
        <taxon>Diptera</taxon>
        <taxon>Brachycera</taxon>
        <taxon>Stratiomyomorpha</taxon>
        <taxon>Stratiomyidae</taxon>
        <taxon>Hermetiinae</taxon>
        <taxon>Hermetia</taxon>
    </lineage>
</organism>
<keyword evidence="5" id="KW-1185">Reference proteome</keyword>
<dbReference type="InParanoid" id="A0A7R8UJR3"/>
<dbReference type="AlphaFoldDB" id="A0A7R8UJR3"/>
<dbReference type="EMBL" id="LR899010">
    <property type="protein sequence ID" value="CAD7082145.1"/>
    <property type="molecule type" value="Genomic_DNA"/>
</dbReference>
<dbReference type="InterPro" id="IPR009057">
    <property type="entry name" value="Homeodomain-like_sf"/>
</dbReference>
<reference evidence="4 5" key="1">
    <citation type="submission" date="2020-11" db="EMBL/GenBank/DDBJ databases">
        <authorList>
            <person name="Wallbank WR R."/>
            <person name="Pardo Diaz C."/>
            <person name="Kozak K."/>
            <person name="Martin S."/>
            <person name="Jiggins C."/>
            <person name="Moest M."/>
            <person name="Warren A I."/>
            <person name="Generalovic N T."/>
            <person name="Byers J.R.P. K."/>
            <person name="Montejo-Kovacevich G."/>
            <person name="Yen C E."/>
        </authorList>
    </citation>
    <scope>NUCLEOTIDE SEQUENCE [LARGE SCALE GENOMIC DNA]</scope>
</reference>
<dbReference type="SMART" id="SM00674">
    <property type="entry name" value="CENPB"/>
    <property type="match status" value="1"/>
</dbReference>
<evidence type="ECO:0000256" key="1">
    <source>
        <dbReference type="ARBA" id="ARBA00004123"/>
    </source>
</evidence>
<dbReference type="PROSITE" id="PS51253">
    <property type="entry name" value="HTH_CENPB"/>
    <property type="match status" value="1"/>
</dbReference>
<sequence>MDELSSISHMFERGKTFDSSGNVIRNRLNLEQRINVLRQYDQTPDIRFLAEKFECGRRQIKTILRKRQKYLMMWKQTKKRTPRPDSSFLDAIGIILYEWVKRARCYNINITDDILRNFGQEIADLIKFQGFKPTSAWLIQFKQKYRILDMELNIKQETDMNPADRKPLGVSIIIEDLRQEYGDSLILPDGDSNEIEFPDEDSQSENPTMENFRSESIDSAIQMDIEKDHIGTEAANENDTEFAKEISNYREALNQLGPLEQFALLKENIRAVGLINQLENLFREEMLKDEMD</sequence>
<feature type="domain" description="HTH CENPB-type" evidence="3">
    <location>
        <begin position="80"/>
        <end position="151"/>
    </location>
</feature>
<dbReference type="GO" id="GO:0003677">
    <property type="term" value="F:DNA binding"/>
    <property type="evidence" value="ECO:0007669"/>
    <property type="project" value="UniProtKB-KW"/>
</dbReference>
<evidence type="ECO:0000313" key="5">
    <source>
        <dbReference type="Proteomes" id="UP000594454"/>
    </source>
</evidence>
<name>A0A7R8UJR3_HERIL</name>
<proteinExistence type="predicted"/>
<dbReference type="OrthoDB" id="8053516at2759"/>
<dbReference type="SUPFAM" id="SSF46689">
    <property type="entry name" value="Homeodomain-like"/>
    <property type="match status" value="1"/>
</dbReference>
<dbReference type="GO" id="GO:0005634">
    <property type="term" value="C:nucleus"/>
    <property type="evidence" value="ECO:0007669"/>
    <property type="project" value="UniProtKB-SubCell"/>
</dbReference>
<evidence type="ECO:0000313" key="4">
    <source>
        <dbReference type="EMBL" id="CAD7082145.1"/>
    </source>
</evidence>
<keyword evidence="2" id="KW-0238">DNA-binding</keyword>
<dbReference type="OMA" id="IREYDSH"/>
<dbReference type="Proteomes" id="UP000594454">
    <property type="component" value="Chromosome 2"/>
</dbReference>
<evidence type="ECO:0000259" key="3">
    <source>
        <dbReference type="PROSITE" id="PS51253"/>
    </source>
</evidence>
<gene>
    <name evidence="4" type="ORF">HERILL_LOCUS5203</name>
</gene>
<evidence type="ECO:0000256" key="2">
    <source>
        <dbReference type="ARBA" id="ARBA00023125"/>
    </source>
</evidence>
<dbReference type="InterPro" id="IPR006600">
    <property type="entry name" value="HTH_CenpB_DNA-bd_dom"/>
</dbReference>
<dbReference type="Pfam" id="PF03221">
    <property type="entry name" value="HTH_Tnp_Tc5"/>
    <property type="match status" value="1"/>
</dbReference>